<organism evidence="1 2">
    <name type="scientific">Gigaspora rosea</name>
    <dbReference type="NCBI Taxonomy" id="44941"/>
    <lineage>
        <taxon>Eukaryota</taxon>
        <taxon>Fungi</taxon>
        <taxon>Fungi incertae sedis</taxon>
        <taxon>Mucoromycota</taxon>
        <taxon>Glomeromycotina</taxon>
        <taxon>Glomeromycetes</taxon>
        <taxon>Diversisporales</taxon>
        <taxon>Gigasporaceae</taxon>
        <taxon>Gigaspora</taxon>
    </lineage>
</organism>
<gene>
    <name evidence="1" type="ORF">C2G38_2233931</name>
</gene>
<accession>A0A397TSY2</accession>
<dbReference type="EMBL" id="QKWP01004010">
    <property type="protein sequence ID" value="RIB00541.1"/>
    <property type="molecule type" value="Genomic_DNA"/>
</dbReference>
<evidence type="ECO:0000313" key="2">
    <source>
        <dbReference type="Proteomes" id="UP000266673"/>
    </source>
</evidence>
<proteinExistence type="predicted"/>
<dbReference type="OrthoDB" id="2416330at2759"/>
<reference evidence="1 2" key="1">
    <citation type="submission" date="2018-06" db="EMBL/GenBank/DDBJ databases">
        <title>Comparative genomics reveals the genomic features of Rhizophagus irregularis, R. cerebriforme, R. diaphanum and Gigaspora rosea, and their symbiotic lifestyle signature.</title>
        <authorList>
            <person name="Morin E."/>
            <person name="San Clemente H."/>
            <person name="Chen E.C.H."/>
            <person name="De La Providencia I."/>
            <person name="Hainaut M."/>
            <person name="Kuo A."/>
            <person name="Kohler A."/>
            <person name="Murat C."/>
            <person name="Tang N."/>
            <person name="Roy S."/>
            <person name="Loubradou J."/>
            <person name="Henrissat B."/>
            <person name="Grigoriev I.V."/>
            <person name="Corradi N."/>
            <person name="Roux C."/>
            <person name="Martin F.M."/>
        </authorList>
    </citation>
    <scope>NUCLEOTIDE SEQUENCE [LARGE SCALE GENOMIC DNA]</scope>
    <source>
        <strain evidence="1 2">DAOM 194757</strain>
    </source>
</reference>
<keyword evidence="2" id="KW-1185">Reference proteome</keyword>
<comment type="caution">
    <text evidence="1">The sequence shown here is derived from an EMBL/GenBank/DDBJ whole genome shotgun (WGS) entry which is preliminary data.</text>
</comment>
<name>A0A397TSY2_9GLOM</name>
<protein>
    <submittedName>
        <fullName evidence="1">Uncharacterized protein</fullName>
    </submittedName>
</protein>
<dbReference type="Proteomes" id="UP000266673">
    <property type="component" value="Unassembled WGS sequence"/>
</dbReference>
<dbReference type="AlphaFoldDB" id="A0A397TSY2"/>
<sequence length="122" mass="14293">MINLKNVSLQQFEIIIKYIYKEIALLENFEISLFLTPKRPISSVILPPRMIKKTKLPHRLTELFLNIINEALVAEIASWIDKNADISNTLYEFKLLLHGSRDEFTMCYFGIHIISRKLWLSA</sequence>
<evidence type="ECO:0000313" key="1">
    <source>
        <dbReference type="EMBL" id="RIB00541.1"/>
    </source>
</evidence>